<evidence type="ECO:0000259" key="11">
    <source>
        <dbReference type="Pfam" id="PF12705"/>
    </source>
</evidence>
<dbReference type="EMBL" id="CP042387">
    <property type="protein sequence ID" value="QEA44342.1"/>
    <property type="molecule type" value="Genomic_DNA"/>
</dbReference>
<dbReference type="GO" id="GO:0003690">
    <property type="term" value="F:double-stranded DNA binding"/>
    <property type="evidence" value="ECO:0007669"/>
    <property type="project" value="UniProtKB-UniRule"/>
</dbReference>
<keyword evidence="14" id="KW-1185">Reference proteome</keyword>
<feature type="domain" description="PD-(D/E)XK endonuclease-like" evidence="11">
    <location>
        <begin position="804"/>
        <end position="1046"/>
    </location>
</feature>
<evidence type="ECO:0000256" key="1">
    <source>
        <dbReference type="ARBA" id="ARBA00022722"/>
    </source>
</evidence>
<name>A0AAP9ECL1_LEULA</name>
<comment type="subunit">
    <text evidence="10">Heterodimer of AddA and RexB.</text>
</comment>
<keyword evidence="5 10" id="KW-0347">Helicase</keyword>
<dbReference type="EC" id="3.1.-.-" evidence="10"/>
<dbReference type="InterPro" id="IPR049035">
    <property type="entry name" value="ADDB_N"/>
</dbReference>
<evidence type="ECO:0000313" key="14">
    <source>
        <dbReference type="Proteomes" id="UP000321298"/>
    </source>
</evidence>
<keyword evidence="1 10" id="KW-0540">Nuclease</keyword>
<accession>A0AAP9ECL1</accession>
<evidence type="ECO:0000256" key="6">
    <source>
        <dbReference type="ARBA" id="ARBA00022839"/>
    </source>
</evidence>
<dbReference type="InterPro" id="IPR014141">
    <property type="entry name" value="DNA_helicase_suRexB"/>
</dbReference>
<protein>
    <recommendedName>
        <fullName evidence="10">ATP-dependent helicase/deoxyribonuclease subunit B</fullName>
        <ecNumber evidence="10">3.1.-.-</ecNumber>
    </recommendedName>
    <alternativeName>
        <fullName evidence="10">ATP-dependent helicase/nuclease subunit RexB</fullName>
    </alternativeName>
</protein>
<dbReference type="HAMAP" id="MF_01453">
    <property type="entry name" value="AddB_type2"/>
    <property type="match status" value="1"/>
</dbReference>
<dbReference type="InterPro" id="IPR038726">
    <property type="entry name" value="PDDEXK_AddAB-type"/>
</dbReference>
<dbReference type="InterPro" id="IPR027417">
    <property type="entry name" value="P-loop_NTPase"/>
</dbReference>
<dbReference type="AlphaFoldDB" id="A0AAP9ECL1"/>
<dbReference type="GO" id="GO:0005524">
    <property type="term" value="F:ATP binding"/>
    <property type="evidence" value="ECO:0007669"/>
    <property type="project" value="UniProtKB-UniRule"/>
</dbReference>
<keyword evidence="9 10" id="KW-0234">DNA repair</keyword>
<dbReference type="Gene3D" id="3.90.320.10">
    <property type="match status" value="1"/>
</dbReference>
<dbReference type="GO" id="GO:0008409">
    <property type="term" value="F:5'-3' exonuclease activity"/>
    <property type="evidence" value="ECO:0007669"/>
    <property type="project" value="UniProtKB-UniRule"/>
</dbReference>
<keyword evidence="4 10" id="KW-0378">Hydrolase</keyword>
<evidence type="ECO:0000256" key="4">
    <source>
        <dbReference type="ARBA" id="ARBA00022801"/>
    </source>
</evidence>
<comment type="miscellaneous">
    <text evidence="10">Despite having helicase-like domains, this subunit does not have helicase activity.</text>
</comment>
<comment type="similarity">
    <text evidence="10">Belongs to the helicase family. AddB/RexB type 2 subfamily.</text>
</comment>
<dbReference type="GO" id="GO:0000724">
    <property type="term" value="P:double-strand break repair via homologous recombination"/>
    <property type="evidence" value="ECO:0007669"/>
    <property type="project" value="UniProtKB-UniRule"/>
</dbReference>
<keyword evidence="3 10" id="KW-0227">DNA damage</keyword>
<proteinExistence type="inferred from homology"/>
<evidence type="ECO:0000256" key="5">
    <source>
        <dbReference type="ARBA" id="ARBA00022806"/>
    </source>
</evidence>
<dbReference type="PANTHER" id="PTHR30591">
    <property type="entry name" value="RECBCD ENZYME SUBUNIT RECC"/>
    <property type="match status" value="1"/>
</dbReference>
<evidence type="ECO:0000256" key="9">
    <source>
        <dbReference type="ARBA" id="ARBA00023204"/>
    </source>
</evidence>
<evidence type="ECO:0000256" key="8">
    <source>
        <dbReference type="ARBA" id="ARBA00023125"/>
    </source>
</evidence>
<dbReference type="Gene3D" id="3.40.50.300">
    <property type="entry name" value="P-loop containing nucleotide triphosphate hydrolases"/>
    <property type="match status" value="4"/>
</dbReference>
<sequence length="1178" mass="132287">MAVTIYMAHAQADLRGALLADAQQKLAQNAATTVYYIVPNHVKFDSEVTVLQRLAQQNGYDPQSDLYAQSRLQVYSLTRLAWALLKDIPNQQPDIVQNTGLFIMVSDILREYAPQLPIFARMQAKPGFIAALVTQLVELRASRITPQDLLQILNDTTDDATFLRQTLAAKLRDLAIVADALAVKMGTDRMTPLEVLPFLATQLAQHPLENVAFYFEGFNGFTSAEWQVVQQLVQRYPVTMALLGDGDQLGRQQPGDVFFKPMTTAQELMRLAKQAQQPVGLEQPQTRRTLSQTSAQLLTAWTHLGEYRSYQADQPAPDLSVFAAENPIVEIQEVGRRIRRLLLADPDLHLRDILILARDLTPYTDHIPEVMAQLELPYFLDTDQKMANHPLVELLLNLLMPTHERLQYQNVMAILKTSLLRPFQDQVLVPEAEFFDVVSYFDNYLYANKPFEARWRNLDQPFELFTVTDDVADDDVTLETADQQINRRIETLRRFILAAFDALQESFDHAKTMREAATGLVMWLQKYHVTDAILAQRDQYLAAGELARSRQGSEVWQLFTATLDELVAIDGDAAFDLTQFKAILTAGFAGAKFSGIPNHLDQLTISEAGIVQSNRYRHLFFIGGTRTNLPAQAKTTALINDAERLIVQPALQAGEQPKYLQNTAQQQMAEENLLFYGALSSANTSVTLSYPVLDSAGKIADMSPFYQRLVSTFQTPVDKITRVPADSAALLKNYTSTPRATLSELVKLIPTYQQSSAFKALQNAISVTQQERLERVLSAPNYRNQTEILRPEFVQSLFGQQLNVSISQLESYYNNPLAYFLQYGLRLKERTTNELNVAQTGTLYHAVLEQVIRELIQRQVSLRDVTTDDLLDLVSQAMTAELSLPVYQLLATNGKMRAVRDHLAKISRQLMLNLQQAARANGSYPQAVEQLFGFPVKGALPALEFSGRRGPIKVRGKIDRLDRQDPNGVFGTIIDYKSNGKQFDWAQAFDGLQMQLLTYWQAAQKNAEALGAEAIGGAFFAKIAPERRRIADFKGDVDALLAGQVPPEIFKYRGLFVAEPDYLDSLALLDDGEAALFYQLKKKKDGQLYATSDFVEADDFGLLLQHNAENITQAGDHILGGEFPLLPTMGSLQYTPYTDILRFDRSLGDRYRPESPKGKTAILKILQEEAADEHDIHS</sequence>
<keyword evidence="7 10" id="KW-0067">ATP-binding</keyword>
<feature type="domain" description="ATP-dependent helicase/deoxyribonuclease subunit B N-terminal" evidence="12">
    <location>
        <begin position="17"/>
        <end position="285"/>
    </location>
</feature>
<dbReference type="GO" id="GO:0016817">
    <property type="term" value="F:hydrolase activity, acting on acid anhydrides"/>
    <property type="evidence" value="ECO:0007669"/>
    <property type="project" value="InterPro"/>
</dbReference>
<evidence type="ECO:0000256" key="2">
    <source>
        <dbReference type="ARBA" id="ARBA00022741"/>
    </source>
</evidence>
<dbReference type="Proteomes" id="UP000321298">
    <property type="component" value="Chromosome"/>
</dbReference>
<comment type="function">
    <text evidence="10">The heterodimer acts as both an ATP-dependent DNA helicase and an ATP-dependent, dual-direction single-stranded exonuclease. Recognizes the chi site generating a DNA molecule suitable for the initiation of homologous recombination. This subunit has 5' -&gt; 3' nuclease activity but not helicase activity.</text>
</comment>
<dbReference type="GeneID" id="66531845"/>
<dbReference type="RefSeq" id="WP_147001191.1">
    <property type="nucleotide sequence ID" value="NZ_CP042387.1"/>
</dbReference>
<dbReference type="PANTHER" id="PTHR30591:SF1">
    <property type="entry name" value="RECBCD ENZYME SUBUNIT RECC"/>
    <property type="match status" value="1"/>
</dbReference>
<evidence type="ECO:0000313" key="13">
    <source>
        <dbReference type="EMBL" id="QEA44342.1"/>
    </source>
</evidence>
<evidence type="ECO:0000256" key="3">
    <source>
        <dbReference type="ARBA" id="ARBA00022763"/>
    </source>
</evidence>
<comment type="cofactor">
    <cofactor evidence="10">
        <name>Mg(2+)</name>
        <dbReference type="ChEBI" id="CHEBI:18420"/>
    </cofactor>
</comment>
<dbReference type="GO" id="GO:0004386">
    <property type="term" value="F:helicase activity"/>
    <property type="evidence" value="ECO:0007669"/>
    <property type="project" value="UniProtKB-KW"/>
</dbReference>
<evidence type="ECO:0000256" key="10">
    <source>
        <dbReference type="HAMAP-Rule" id="MF_01453"/>
    </source>
</evidence>
<evidence type="ECO:0000256" key="7">
    <source>
        <dbReference type="ARBA" id="ARBA00022840"/>
    </source>
</evidence>
<dbReference type="Pfam" id="PF21445">
    <property type="entry name" value="ADDB_N"/>
    <property type="match status" value="1"/>
</dbReference>
<dbReference type="Pfam" id="PF12705">
    <property type="entry name" value="PDDEXK_1"/>
    <property type="match status" value="1"/>
</dbReference>
<comment type="caution">
    <text evidence="10">Lacks conserved residue(s) required for the propagation of feature annotation.</text>
</comment>
<organism evidence="13 14">
    <name type="scientific">Leuconostoc lactis</name>
    <dbReference type="NCBI Taxonomy" id="1246"/>
    <lineage>
        <taxon>Bacteria</taxon>
        <taxon>Bacillati</taxon>
        <taxon>Bacillota</taxon>
        <taxon>Bacilli</taxon>
        <taxon>Lactobacillales</taxon>
        <taxon>Lactobacillaceae</taxon>
        <taxon>Leuconostoc</taxon>
    </lineage>
</organism>
<keyword evidence="6 10" id="KW-0269">Exonuclease</keyword>
<dbReference type="InterPro" id="IPR011604">
    <property type="entry name" value="PDDEXK-like_dom_sf"/>
</dbReference>
<keyword evidence="8 10" id="KW-0238">DNA-binding</keyword>
<gene>
    <name evidence="10" type="primary">rexB</name>
    <name evidence="13" type="ORF">FGL83_06510</name>
</gene>
<dbReference type="SUPFAM" id="SSF52540">
    <property type="entry name" value="P-loop containing nucleoside triphosphate hydrolases"/>
    <property type="match status" value="1"/>
</dbReference>
<evidence type="ECO:0000259" key="12">
    <source>
        <dbReference type="Pfam" id="PF21445"/>
    </source>
</evidence>
<keyword evidence="2 10" id="KW-0547">Nucleotide-binding</keyword>
<reference evidence="13 14" key="1">
    <citation type="submission" date="2019-06" db="EMBL/GenBank/DDBJ databases">
        <title>Genome analyses of bacteria isolated from kimchi.</title>
        <authorList>
            <person name="Lee S."/>
            <person name="Ahn S."/>
            <person name="Roh S."/>
        </authorList>
    </citation>
    <scope>NUCLEOTIDE SEQUENCE [LARGE SCALE GENOMIC DNA]</scope>
    <source>
        <strain evidence="13 14">CBA3625</strain>
    </source>
</reference>